<keyword evidence="2" id="KW-1185">Reference proteome</keyword>
<protein>
    <submittedName>
        <fullName evidence="1">Uncharacterized protein</fullName>
    </submittedName>
</protein>
<dbReference type="InterPro" id="IPR036770">
    <property type="entry name" value="Ankyrin_rpt-contain_sf"/>
</dbReference>
<reference evidence="1" key="1">
    <citation type="submission" date="2022-03" db="EMBL/GenBank/DDBJ databases">
        <title>Draft genome sequence of Aduncisulcus paluster, a free-living microaerophilic Fornicata.</title>
        <authorList>
            <person name="Yuyama I."/>
            <person name="Kume K."/>
            <person name="Tamura T."/>
            <person name="Inagaki Y."/>
            <person name="Hashimoto T."/>
        </authorList>
    </citation>
    <scope>NUCLEOTIDE SEQUENCE</scope>
    <source>
        <strain evidence="1">NY0171</strain>
    </source>
</reference>
<sequence>GKNNWNDENDLRFPIISLDFVEEKYTDPYSHSVVFDTREIVTSEILRKCIQDKRNVNKESIVIHTHVFDPAFATNLFDSFLVEAINSSKQFYRIHIIAHSVEYDLPVDHIEGENDKHLVDHITEVFKKDLKDDRVLLIELPRGIVIHKSNLNPEIQVFDYHKVVVEDMAGEFPFESKLQDSKQFGLDLLYRGMISKNIAASFQLNINQNTVMICVQYLTFAICAFPIVYDWERLLYYAAQYGDVLVLRELVRHPNYPDYKDGSLNPIIEIAIMSLHDSPEIIAGLLKLPVRDPQPKGMEEFIKEYKISSWISDSEKEKMLEKQELSLIAFGKMKNFIKEYKISSWIFDREKKEFLEKQWQSLIAFGEMEKHKFIERRVIANLCGLQHNHPDIPDKIDEFRDYVIDFIWDCMNSKWGLIDLAVEHDKPEIVKYLLSFGADHFCNPYLDDDISMGIILFGKNYESKISKPSKKKKLAYLSDLYKYICEVICGETPLARALTRIFREKEESEYSETPAARTLSRQKSIECAKLLVSVKHEWPVGLELCDCHETITDPIEECTKLMKSGDIIEIEKRIKSKEILPTWRSLENRSALYVALQAKQYDLYAILKSHGFLRHEPYDLEEKKAENIQMALHKRARLSQPPDEYIYSKTVIVQKDKKHRDDVKKAYHELNKIEWIQMIFKVLRAADGPSMIVVDFDKDVAEISGEKNKQHSLGTAYYGDSIDPVYPVMIAGQATIDPYPTKIRIDSVKNMRGTIAHELTHIAMQCIYKNEMFPFRSGESTPEVEKLKDAIWEAEEKYEDTIIGAVFGYKENDWPAEIIVRVPQILAVYGQSLGEKIIKKEAPLLYEWYRDFVVEECKNWLKEDHKDEFEFVYSAGNQSFA</sequence>
<comment type="caution">
    <text evidence="1">The sequence shown here is derived from an EMBL/GenBank/DDBJ whole genome shotgun (WGS) entry which is preliminary data.</text>
</comment>
<dbReference type="Proteomes" id="UP001057375">
    <property type="component" value="Unassembled WGS sequence"/>
</dbReference>
<proteinExistence type="predicted"/>
<gene>
    <name evidence="1" type="ORF">ADUPG1_011293</name>
</gene>
<dbReference type="EMBL" id="BQXS01011935">
    <property type="protein sequence ID" value="GKT18339.1"/>
    <property type="molecule type" value="Genomic_DNA"/>
</dbReference>
<dbReference type="SUPFAM" id="SSF48403">
    <property type="entry name" value="Ankyrin repeat"/>
    <property type="match status" value="1"/>
</dbReference>
<dbReference type="SMART" id="SM00248">
    <property type="entry name" value="ANK"/>
    <property type="match status" value="3"/>
</dbReference>
<accession>A0ABQ5JV29</accession>
<name>A0ABQ5JV29_9EUKA</name>
<evidence type="ECO:0000313" key="1">
    <source>
        <dbReference type="EMBL" id="GKT18339.1"/>
    </source>
</evidence>
<evidence type="ECO:0000313" key="2">
    <source>
        <dbReference type="Proteomes" id="UP001057375"/>
    </source>
</evidence>
<organism evidence="1 2">
    <name type="scientific">Aduncisulcus paluster</name>
    <dbReference type="NCBI Taxonomy" id="2918883"/>
    <lineage>
        <taxon>Eukaryota</taxon>
        <taxon>Metamonada</taxon>
        <taxon>Carpediemonas-like organisms</taxon>
        <taxon>Aduncisulcus</taxon>
    </lineage>
</organism>
<dbReference type="InterPro" id="IPR002110">
    <property type="entry name" value="Ankyrin_rpt"/>
</dbReference>
<feature type="non-terminal residue" evidence="1">
    <location>
        <position position="1"/>
    </location>
</feature>